<gene>
    <name evidence="1" type="ORF">TPC1_14802</name>
</gene>
<dbReference type="GO" id="GO:0030544">
    <property type="term" value="F:Hsp70 protein binding"/>
    <property type="evidence" value="ECO:0007669"/>
    <property type="project" value="TreeGrafter"/>
</dbReference>
<sequence>MRTTQSPNKKTVEKAKCSPFSVRKQVQTDFRMYYNRGDIPIIVQQLASKIQLQWKLKDRQEIDLHHYLPLFFEGLRETEYPFNAIAEEGVKDLLSDGGGRIVPVIPQLIIPIKTALETRDEVVICKVLKAIQLLLEADPLVGPALVPYYRNILPVVNIFFNKNVNIGDKVYYGQRKRQNIGDLISETLELMEIKGGADALINIRYMIPTYSSCQQ</sequence>
<proteinExistence type="predicted"/>
<dbReference type="InterPro" id="IPR019399">
    <property type="entry name" value="Parkin_co-regulated_protein"/>
</dbReference>
<evidence type="ECO:0000313" key="1">
    <source>
        <dbReference type="EMBL" id="JAP93050.1"/>
    </source>
</evidence>
<name>A0A146K891_9EUKA</name>
<dbReference type="PANTHER" id="PTHR21207:SF2">
    <property type="entry name" value="PARKIN COREGULATED GENE PROTEIN"/>
    <property type="match status" value="1"/>
</dbReference>
<protein>
    <submittedName>
        <fullName evidence="1">Parkin co-regulated protein</fullName>
    </submittedName>
</protein>
<dbReference type="GO" id="GO:0051879">
    <property type="term" value="F:Hsp90 protein binding"/>
    <property type="evidence" value="ECO:0007669"/>
    <property type="project" value="TreeGrafter"/>
</dbReference>
<dbReference type="Pfam" id="PF10274">
    <property type="entry name" value="ParcG"/>
    <property type="match status" value="1"/>
</dbReference>
<dbReference type="AlphaFoldDB" id="A0A146K891"/>
<accession>A0A146K891</accession>
<dbReference type="PANTHER" id="PTHR21207">
    <property type="entry name" value="PARKIN COREGULATED GENE PROTEIN PARK2 COREGULATED"/>
    <property type="match status" value="1"/>
</dbReference>
<dbReference type="EMBL" id="GDID01003556">
    <property type="protein sequence ID" value="JAP93050.1"/>
    <property type="molecule type" value="Transcribed_RNA"/>
</dbReference>
<organism evidence="1">
    <name type="scientific">Trepomonas sp. PC1</name>
    <dbReference type="NCBI Taxonomy" id="1076344"/>
    <lineage>
        <taxon>Eukaryota</taxon>
        <taxon>Metamonada</taxon>
        <taxon>Diplomonadida</taxon>
        <taxon>Hexamitidae</taxon>
        <taxon>Hexamitinae</taxon>
        <taxon>Trepomonas</taxon>
    </lineage>
</organism>
<reference evidence="1" key="1">
    <citation type="submission" date="2015-07" db="EMBL/GenBank/DDBJ databases">
        <title>Adaptation to a free-living lifestyle via gene acquisitions in the diplomonad Trepomonas sp. PC1.</title>
        <authorList>
            <person name="Xu F."/>
            <person name="Jerlstrom-Hultqvist J."/>
            <person name="Kolisko M."/>
            <person name="Simpson A.G.B."/>
            <person name="Roger A.J."/>
            <person name="Svard S.G."/>
            <person name="Andersson J.O."/>
        </authorList>
    </citation>
    <scope>NUCLEOTIDE SEQUENCE</scope>
    <source>
        <strain evidence="1">PC1</strain>
    </source>
</reference>